<keyword evidence="3" id="KW-1185">Reference proteome</keyword>
<feature type="compositionally biased region" description="Acidic residues" evidence="1">
    <location>
        <begin position="85"/>
        <end position="101"/>
    </location>
</feature>
<reference evidence="3" key="1">
    <citation type="journal article" date="2014" name="Proc. Natl. Acad. Sci. U.S.A.">
        <title>Extensive sampling of basidiomycete genomes demonstrates inadequacy of the white-rot/brown-rot paradigm for wood decay fungi.</title>
        <authorList>
            <person name="Riley R."/>
            <person name="Salamov A.A."/>
            <person name="Brown D.W."/>
            <person name="Nagy L.G."/>
            <person name="Floudas D."/>
            <person name="Held B.W."/>
            <person name="Levasseur A."/>
            <person name="Lombard V."/>
            <person name="Morin E."/>
            <person name="Otillar R."/>
            <person name="Lindquist E.A."/>
            <person name="Sun H."/>
            <person name="LaButti K.M."/>
            <person name="Schmutz J."/>
            <person name="Jabbour D."/>
            <person name="Luo H."/>
            <person name="Baker S.E."/>
            <person name="Pisabarro A.G."/>
            <person name="Walton J.D."/>
            <person name="Blanchette R.A."/>
            <person name="Henrissat B."/>
            <person name="Martin F."/>
            <person name="Cullen D."/>
            <person name="Hibbett D.S."/>
            <person name="Grigoriev I.V."/>
        </authorList>
    </citation>
    <scope>NUCLEOTIDE SEQUENCE [LARGE SCALE GENOMIC DNA]</scope>
    <source>
        <strain evidence="3">CBS 339.88</strain>
    </source>
</reference>
<feature type="region of interest" description="Disordered" evidence="1">
    <location>
        <begin position="69"/>
        <end position="101"/>
    </location>
</feature>
<dbReference type="EMBL" id="KL142367">
    <property type="protein sequence ID" value="KDR85902.1"/>
    <property type="molecule type" value="Genomic_DNA"/>
</dbReference>
<dbReference type="AlphaFoldDB" id="A0A067TU84"/>
<gene>
    <name evidence="2" type="ORF">GALMADRAFT_235050</name>
</gene>
<name>A0A067TU84_GALM3</name>
<dbReference type="OrthoDB" id="2553859at2759"/>
<evidence type="ECO:0000256" key="1">
    <source>
        <dbReference type="SAM" id="MobiDB-lite"/>
    </source>
</evidence>
<dbReference type="HOGENOM" id="CLU_148177_1_0_1"/>
<evidence type="ECO:0008006" key="4">
    <source>
        <dbReference type="Google" id="ProtNLM"/>
    </source>
</evidence>
<sequence length="101" mass="11305">MAPATIKIVYDLKPPIGIDAGDKPTAKKHVFEVTPDGQSTKEFYTALRSALEAARNEVGDELTAWRDIVGKAELSKEPKKKKADEEEDEDVDEEMEEEEQI</sequence>
<evidence type="ECO:0000313" key="2">
    <source>
        <dbReference type="EMBL" id="KDR85902.1"/>
    </source>
</evidence>
<accession>A0A067TU84</accession>
<evidence type="ECO:0000313" key="3">
    <source>
        <dbReference type="Proteomes" id="UP000027222"/>
    </source>
</evidence>
<proteinExistence type="predicted"/>
<protein>
    <recommendedName>
        <fullName evidence="4">EKC/KEOPS complex subunit GON7</fullName>
    </recommendedName>
</protein>
<organism evidence="2 3">
    <name type="scientific">Galerina marginata (strain CBS 339.88)</name>
    <dbReference type="NCBI Taxonomy" id="685588"/>
    <lineage>
        <taxon>Eukaryota</taxon>
        <taxon>Fungi</taxon>
        <taxon>Dikarya</taxon>
        <taxon>Basidiomycota</taxon>
        <taxon>Agaricomycotina</taxon>
        <taxon>Agaricomycetes</taxon>
        <taxon>Agaricomycetidae</taxon>
        <taxon>Agaricales</taxon>
        <taxon>Agaricineae</taxon>
        <taxon>Strophariaceae</taxon>
        <taxon>Galerina</taxon>
    </lineage>
</organism>
<dbReference type="Proteomes" id="UP000027222">
    <property type="component" value="Unassembled WGS sequence"/>
</dbReference>